<sequence>MGIDWRLYVGTLVATLIFFGLGVLVGIGLTREPTARRLEGQIRRLEDRLSRELGWRDERIRELEARLATTDRHWTTMQRWLTEALPILVDRRLMFRNIALVVCAPDPDNGVIERVRETLLRAGAQVPATITFQPDIIAAADINAWRTAARQLGLVVGDDVPEDALRAGVWKRLALLVRYGDTERRMNALTALGWAKVAGNLTTPLGSAVVFVAFQQPREKEQVQAVDLPFVQALHNVGVRTVACETTTTQNGSPVEWLRGTGIATVDHVDTPMGMVCVIAALTGHPDHYGMKLPARTLLPPVNAFTPRP</sequence>
<dbReference type="InterPro" id="IPR021522">
    <property type="entry name" value="MctB"/>
</dbReference>
<keyword evidence="1" id="KW-1133">Transmembrane helix</keyword>
<keyword evidence="1" id="KW-0812">Transmembrane</keyword>
<dbReference type="Pfam" id="PF11382">
    <property type="entry name" value="MctB"/>
    <property type="match status" value="1"/>
</dbReference>
<evidence type="ECO:0000256" key="1">
    <source>
        <dbReference type="SAM" id="Phobius"/>
    </source>
</evidence>
<accession>A0A2H5XG23</accession>
<feature type="transmembrane region" description="Helical" evidence="1">
    <location>
        <begin position="6"/>
        <end position="29"/>
    </location>
</feature>
<dbReference type="GO" id="GO:0055070">
    <property type="term" value="P:copper ion homeostasis"/>
    <property type="evidence" value="ECO:0007669"/>
    <property type="project" value="InterPro"/>
</dbReference>
<protein>
    <recommendedName>
        <fullName evidence="4">Copper transporter MctB</fullName>
    </recommendedName>
</protein>
<keyword evidence="1" id="KW-0472">Membrane</keyword>
<dbReference type="EMBL" id="BEHT01000053">
    <property type="protein sequence ID" value="GBD00130.1"/>
    <property type="molecule type" value="Genomic_DNA"/>
</dbReference>
<comment type="caution">
    <text evidence="2">The sequence shown here is derived from an EMBL/GenBank/DDBJ whole genome shotgun (WGS) entry which is preliminary data.</text>
</comment>
<name>A0A2H5XG23_9BACT</name>
<dbReference type="Proteomes" id="UP000236173">
    <property type="component" value="Unassembled WGS sequence"/>
</dbReference>
<dbReference type="AlphaFoldDB" id="A0A2H5XG23"/>
<reference evidence="3" key="1">
    <citation type="submission" date="2017-09" db="EMBL/GenBank/DDBJ databases">
        <title>Metaegenomics of thermophilic ammonia-oxidizing enrichment culture.</title>
        <authorList>
            <person name="Kato S."/>
            <person name="Suzuki K."/>
        </authorList>
    </citation>
    <scope>NUCLEOTIDE SEQUENCE [LARGE SCALE GENOMIC DNA]</scope>
</reference>
<gene>
    <name evidence="2" type="ORF">HRbin17_02667</name>
</gene>
<organism evidence="2 3">
    <name type="scientific">Candidatus Fervidibacter japonicus</name>
    <dbReference type="NCBI Taxonomy" id="2035412"/>
    <lineage>
        <taxon>Bacteria</taxon>
        <taxon>Candidatus Fervidibacterota</taxon>
        <taxon>Candidatus Fervidibacter</taxon>
    </lineage>
</organism>
<dbReference type="GO" id="GO:0016020">
    <property type="term" value="C:membrane"/>
    <property type="evidence" value="ECO:0007669"/>
    <property type="project" value="InterPro"/>
</dbReference>
<evidence type="ECO:0008006" key="4">
    <source>
        <dbReference type="Google" id="ProtNLM"/>
    </source>
</evidence>
<evidence type="ECO:0000313" key="2">
    <source>
        <dbReference type="EMBL" id="GBD00130.1"/>
    </source>
</evidence>
<proteinExistence type="predicted"/>
<evidence type="ECO:0000313" key="3">
    <source>
        <dbReference type="Proteomes" id="UP000236173"/>
    </source>
</evidence>